<reference evidence="10 11" key="1">
    <citation type="journal article" date="2019" name="Plant Biotechnol. J.">
        <title>The red bayberry genome and genetic basis of sex determination.</title>
        <authorList>
            <person name="Jia H.M."/>
            <person name="Jia H.J."/>
            <person name="Cai Q.L."/>
            <person name="Wang Y."/>
            <person name="Zhao H.B."/>
            <person name="Yang W.F."/>
            <person name="Wang G.Y."/>
            <person name="Li Y.H."/>
            <person name="Zhan D.L."/>
            <person name="Shen Y.T."/>
            <person name="Niu Q.F."/>
            <person name="Chang L."/>
            <person name="Qiu J."/>
            <person name="Zhao L."/>
            <person name="Xie H.B."/>
            <person name="Fu W.Y."/>
            <person name="Jin J."/>
            <person name="Li X.W."/>
            <person name="Jiao Y."/>
            <person name="Zhou C.C."/>
            <person name="Tu T."/>
            <person name="Chai C.Y."/>
            <person name="Gao J.L."/>
            <person name="Fan L.J."/>
            <person name="van de Weg E."/>
            <person name="Wang J.Y."/>
            <person name="Gao Z.S."/>
        </authorList>
    </citation>
    <scope>NUCLEOTIDE SEQUENCE [LARGE SCALE GENOMIC DNA]</scope>
    <source>
        <tissue evidence="10">Leaves</tissue>
    </source>
</reference>
<dbReference type="GO" id="GO:0070979">
    <property type="term" value="P:protein K11-linked ubiquitination"/>
    <property type="evidence" value="ECO:0007669"/>
    <property type="project" value="TreeGrafter"/>
</dbReference>
<dbReference type="OrthoDB" id="26401at2759"/>
<dbReference type="PANTHER" id="PTHR12827">
    <property type="entry name" value="MEIOTIC CHECKPOINT REGULATOR TSG24 FAMILY MEMBER"/>
    <property type="match status" value="1"/>
</dbReference>
<dbReference type="GO" id="GO:0031145">
    <property type="term" value="P:anaphase-promoting complex-dependent catabolic process"/>
    <property type="evidence" value="ECO:0007669"/>
    <property type="project" value="TreeGrafter"/>
</dbReference>
<dbReference type="EMBL" id="RXIC02000021">
    <property type="protein sequence ID" value="KAB1217719.1"/>
    <property type="molecule type" value="Genomic_DNA"/>
</dbReference>
<accession>A0A6A1VXN9</accession>
<dbReference type="InterPro" id="IPR048971">
    <property type="entry name" value="Apc1_3rd"/>
</dbReference>
<evidence type="ECO:0000259" key="8">
    <source>
        <dbReference type="Pfam" id="PF20518"/>
    </source>
</evidence>
<comment type="similarity">
    <text evidence="1">Belongs to the APC1 family.</text>
</comment>
<dbReference type="FunFam" id="1.25.10.10:FF:000338">
    <property type="entry name" value="Anaphase-promoting complex subunit 1"/>
    <property type="match status" value="1"/>
</dbReference>
<evidence type="ECO:0000256" key="4">
    <source>
        <dbReference type="ARBA" id="ARBA00022776"/>
    </source>
</evidence>
<dbReference type="GO" id="GO:0051301">
    <property type="term" value="P:cell division"/>
    <property type="evidence" value="ECO:0007669"/>
    <property type="project" value="UniProtKB-KW"/>
</dbReference>
<evidence type="ECO:0000256" key="2">
    <source>
        <dbReference type="ARBA" id="ARBA00022618"/>
    </source>
</evidence>
<dbReference type="Pfam" id="PF12859">
    <property type="entry name" value="ANAPC1"/>
    <property type="match status" value="2"/>
</dbReference>
<feature type="domain" description="Anaphase-promoting complex subunit 1 N-terminal" evidence="6">
    <location>
        <begin position="33"/>
        <end position="274"/>
    </location>
</feature>
<dbReference type="GO" id="GO:0007091">
    <property type="term" value="P:metaphase/anaphase transition of mitotic cell cycle"/>
    <property type="evidence" value="ECO:0007669"/>
    <property type="project" value="TreeGrafter"/>
</dbReference>
<keyword evidence="5" id="KW-0131">Cell cycle</keyword>
<sequence length="1961" mass="217531">MSLGVRHLTLLGEFKPFGLIAENLDGKPVDNGTDDYDYFLFDPQVVRERDEAGASEASASAFSDRSDHELFIRGNRIIWTTGARVFKRFTLPSPVIKACWCRLGNMAEALLCFLQVDSLTIYNTSGEVVSIPLPCTITSIWSLPFGLLLQQTAYSPTNIPFPSSSPPLFGARDIPRHRREISHSPQHSFGFQGAFDSIFRGDIGSMCSHLILKDPLEEPQLTYIEERGKLNIMKEFDERTIWTSDQIPLMASYNKGKMQHSVWVAEAVSNHEVANANLASAVPADVFPKQFSFHRIWQGKGAQTAACKVFLATDTDAAPIICFLHQEQKKMLAVRLQSVEINNEILFDIKPDMSWSIPAVAAEPVIVTRPRFKVGQLPYSDIFILTPENGLLLYSGKQCLCKYVLPSCLSKSQVSQKLDFPESSSVLHELKIIGLADAVEGRINVIVNNGQMFRCVFRRSPSSLLTDDCISAMAEGLSSSFYRHFLGLLWKDGGSAYLSNADSSISAEWDSFCSIIMQMCTSPHVTSQEFSNSVPHSSWEFLLSSKFHKDYKLKSISGIASGTSPGSSLDLLRFSPRSNSEDIKNLHKSTYTELLMECLDSLHAVYECLKLDILRKRDLEQLAVLLCQIANFLGEDSYLDHYVRDFPGLCKKIGKWTTSFSRKTAPSLFRWLENCLRHGSSFAYIGDLPPLICKDGSSVVSWAQKIVSFYSLLSGAKQIGRKLSSGVYCNIAMGSHCTNEELTVLAMVGEKFGLQQLDLLPSGVSLPLRHALDKCRESPPSDWPAAAYVLLGREDLALSCLACSCKSTELGTQTNVNLISMSTPYMLHLNPVTIPSAVSDTIGLESTKFEDTDSIDGSMTDGMEHIFNSSTHLRYGRDLRLNEVRRLLCSARPVAIQTSSNPSASDQDLQQDSLFCLIYFTQYPSSSDTVRMDNCVTQKLVNEYEPSYPDMRLLNICVVRKDSLFCLIYFTQYPSSSDTVRMDNCVTQKLVNEYEPSYPDMRLLNICVVRKCSSYLVPLDLIVILMLVMEHSTGDSLEFQTNSNLSYSQCTLPYAIAFVPLLVKAQLWNLAQRTTALPIGRGAFTLATIYTLLTEAFTVPKLVLAGRLPAQQNATVNLDPNLRNIPEIKSWPEFHNAVAAGLRLAPLQGKMSRTWIIYNRPEEPNAIHAGLLLALGLHGYLRVLNITDIYQYYNQSLYFHIPAQHPSSYPELEFPTLLQSAALMSVGLLYEGSAHPPTMQILLGEIGRRSGGDNVLEREGYAVSAGFSLGLVALGRGEDALVCMDTMVDRLFHYIGGKEVRNEQSLFSTLSTGDQSRGAAQMMDGTVVNIDVTAPGATIALSLMFLKTESEAIVSKLSIPQTSFELQYVRPDFIMLRVVARNLIMWSRIHPSKDWIQLQIPEIVKNGVKGLGVDASDIDDMEAEALVQAYVNIVAGACISIGLRFAGTKNGDAQELLYEYAIYFLNEIKPVSATKGNTFPKGLSQYIDRATLEICLHLIVLSLSVIMAGSGHLQTFRLLRFLRSRNSADGHANYGSQMAVSLAIGFLFLGGGMRTFSTSNSSVAALLITLYPRLPTGPNDNRCHLQAFRHLYVLAMEARWIQTVDVDTGLPVYAPLEVTTRETEHYAETSFCEVTPCLLPERAILKTIRVCGPRYWPQVIELQPEDALTDKPWWTLRDKDNPFKSGVLYIKRKVGACSYVDDPVGSQSLLSRAMHKVFGLTSSTACEPTTGHESGPGSLTVDQLVSTFSSDPSLIAFAQLCCDPSWDGRQVSLSDVDFQEFCLQVLFECVSKDRPALLQVYLSLYTTVASMADQVSSGPVVFGDSLFISSLKLAMNYTEALLGGRLTTSRGDIVQPKFIGSLRKRVDELLDCDPGLKDDLYNYLNYGRWPTGGSQGEKGSLLLSWYLQWFGVPAPFVMKAAVEKIKPKPKLMSSSLIPFLRLLFPSTHINAIGEMDKFLTS</sequence>
<feature type="domain" description="Anaphase-promoting complex subunit 1 beta-sandwich" evidence="9">
    <location>
        <begin position="1599"/>
        <end position="1663"/>
    </location>
</feature>
<dbReference type="InterPro" id="IPR002015">
    <property type="entry name" value="Proteasome/cyclosome_rpt"/>
</dbReference>
<dbReference type="InterPro" id="IPR049255">
    <property type="entry name" value="Apc1_N"/>
</dbReference>
<keyword evidence="4" id="KW-0498">Mitosis</keyword>
<evidence type="ECO:0000259" key="6">
    <source>
        <dbReference type="Pfam" id="PF12859"/>
    </source>
</evidence>
<evidence type="ECO:0000259" key="7">
    <source>
        <dbReference type="Pfam" id="PF18122"/>
    </source>
</evidence>
<feature type="domain" description="Anaphase-promoting complex subunit 1 middle" evidence="8">
    <location>
        <begin position="534"/>
        <end position="797"/>
    </location>
</feature>
<keyword evidence="11" id="KW-1185">Reference proteome</keyword>
<keyword evidence="2" id="KW-0132">Cell division</keyword>
<comment type="caution">
    <text evidence="10">The sequence shown here is derived from an EMBL/GenBank/DDBJ whole genome shotgun (WGS) entry which is preliminary data.</text>
</comment>
<feature type="domain" description="Anaphase-promoting complex subunit 1 C-terminal" evidence="7">
    <location>
        <begin position="1743"/>
        <end position="1913"/>
    </location>
</feature>
<evidence type="ECO:0000256" key="5">
    <source>
        <dbReference type="ARBA" id="ARBA00023306"/>
    </source>
</evidence>
<dbReference type="InterPro" id="IPR011989">
    <property type="entry name" value="ARM-like"/>
</dbReference>
<dbReference type="PANTHER" id="PTHR12827:SF3">
    <property type="entry name" value="ANAPHASE-PROMOTING COMPLEX SUBUNIT 1"/>
    <property type="match status" value="1"/>
</dbReference>
<dbReference type="Gene3D" id="1.25.10.10">
    <property type="entry name" value="Leucine-rich Repeat Variant"/>
    <property type="match status" value="2"/>
</dbReference>
<evidence type="ECO:0000256" key="3">
    <source>
        <dbReference type="ARBA" id="ARBA00022737"/>
    </source>
</evidence>
<evidence type="ECO:0000313" key="10">
    <source>
        <dbReference type="EMBL" id="KAB1217719.1"/>
    </source>
</evidence>
<keyword evidence="3" id="KW-0677">Repeat</keyword>
<dbReference type="InterPro" id="IPR024990">
    <property type="entry name" value="Apc1"/>
</dbReference>
<dbReference type="Pfam" id="PF18122">
    <property type="entry name" value="APC1_C"/>
    <property type="match status" value="1"/>
</dbReference>
<protein>
    <submittedName>
        <fullName evidence="10">Anaphase-promoting complex subunit 1</fullName>
    </submittedName>
</protein>
<organism evidence="10 11">
    <name type="scientific">Morella rubra</name>
    <name type="common">Chinese bayberry</name>
    <dbReference type="NCBI Taxonomy" id="262757"/>
    <lineage>
        <taxon>Eukaryota</taxon>
        <taxon>Viridiplantae</taxon>
        <taxon>Streptophyta</taxon>
        <taxon>Embryophyta</taxon>
        <taxon>Tracheophyta</taxon>
        <taxon>Spermatophyta</taxon>
        <taxon>Magnoliopsida</taxon>
        <taxon>eudicotyledons</taxon>
        <taxon>Gunneridae</taxon>
        <taxon>Pentapetalae</taxon>
        <taxon>rosids</taxon>
        <taxon>fabids</taxon>
        <taxon>Fagales</taxon>
        <taxon>Myricaceae</taxon>
        <taxon>Morella</taxon>
    </lineage>
</organism>
<evidence type="ECO:0000313" key="11">
    <source>
        <dbReference type="Proteomes" id="UP000516437"/>
    </source>
</evidence>
<dbReference type="Pfam" id="PF21282">
    <property type="entry name" value="APC1_3rd"/>
    <property type="match status" value="1"/>
</dbReference>
<dbReference type="Proteomes" id="UP000516437">
    <property type="component" value="Chromosome 3"/>
</dbReference>
<evidence type="ECO:0000259" key="9">
    <source>
        <dbReference type="Pfam" id="PF21282"/>
    </source>
</evidence>
<dbReference type="Pfam" id="PF01851">
    <property type="entry name" value="PC_rep"/>
    <property type="match status" value="1"/>
</dbReference>
<proteinExistence type="inferred from homology"/>
<dbReference type="InterPro" id="IPR046794">
    <property type="entry name" value="Apc1_MidN"/>
</dbReference>
<feature type="domain" description="Anaphase-promoting complex subunit 1 N-terminal" evidence="6">
    <location>
        <begin position="300"/>
        <end position="516"/>
    </location>
</feature>
<dbReference type="Pfam" id="PF20518">
    <property type="entry name" value="Apc1_MidN"/>
    <property type="match status" value="1"/>
</dbReference>
<dbReference type="InterPro" id="IPR041221">
    <property type="entry name" value="APC1_C"/>
</dbReference>
<dbReference type="GO" id="GO:0005680">
    <property type="term" value="C:anaphase-promoting complex"/>
    <property type="evidence" value="ECO:0007669"/>
    <property type="project" value="InterPro"/>
</dbReference>
<name>A0A6A1VXN9_9ROSI</name>
<evidence type="ECO:0000256" key="1">
    <source>
        <dbReference type="ARBA" id="ARBA00010547"/>
    </source>
</evidence>
<dbReference type="GO" id="GO:0060090">
    <property type="term" value="F:molecular adaptor activity"/>
    <property type="evidence" value="ECO:0007669"/>
    <property type="project" value="TreeGrafter"/>
</dbReference>
<gene>
    <name evidence="10" type="ORF">CJ030_MR3G014871</name>
</gene>